<dbReference type="AlphaFoldDB" id="A0A1R2CGI7"/>
<gene>
    <name evidence="3" type="ORF">SteCoe_10042</name>
</gene>
<feature type="signal peptide" evidence="2">
    <location>
        <begin position="1"/>
        <end position="17"/>
    </location>
</feature>
<dbReference type="OrthoDB" id="10427975at2759"/>
<sequence length="367" mass="41864">MAKRIILFLPFTLAILCSELDIGTDIDKIGNIIQEGVIQAGWSYSDASYKSSPPEGEIYFYVKGLDLLGPTFEVTEFHHDDEYKDDEHKWVFMNITIDEKIDGLFKDIRAYKVIQECVDRDGGTTIKMNITFKAITCDPVTINWLKVCGEPTKTKDGLNIGFSKTSSEIVSGGIVTKNFDGNIKNKNYIVQNEEITTSIFMYNVNLFDKVFFKEPYIITDHEVLYPTISGSMAKSGWLEGEPLELVITYNCKVKNGFKEEIILVLELPYFHDLEIHFFKICGAKGDSAISVSTVFIVFGVICVCLYIFFKIRESSIDFSTLKENFYDLLNRFRRSKPLAQRQEEPEEAEIDDFGKIEVNVHTLYGTT</sequence>
<proteinExistence type="predicted"/>
<evidence type="ECO:0000256" key="2">
    <source>
        <dbReference type="SAM" id="SignalP"/>
    </source>
</evidence>
<evidence type="ECO:0000313" key="3">
    <source>
        <dbReference type="EMBL" id="OMJ88060.1"/>
    </source>
</evidence>
<accession>A0A1R2CGI7</accession>
<comment type="caution">
    <text evidence="3">The sequence shown here is derived from an EMBL/GenBank/DDBJ whole genome shotgun (WGS) entry which is preliminary data.</text>
</comment>
<name>A0A1R2CGI7_9CILI</name>
<dbReference type="EMBL" id="MPUH01000160">
    <property type="protein sequence ID" value="OMJ88060.1"/>
    <property type="molecule type" value="Genomic_DNA"/>
</dbReference>
<evidence type="ECO:0000313" key="4">
    <source>
        <dbReference type="Proteomes" id="UP000187209"/>
    </source>
</evidence>
<reference evidence="3 4" key="1">
    <citation type="submission" date="2016-11" db="EMBL/GenBank/DDBJ databases">
        <title>The macronuclear genome of Stentor coeruleus: a giant cell with tiny introns.</title>
        <authorList>
            <person name="Slabodnick M."/>
            <person name="Ruby J.G."/>
            <person name="Reiff S.B."/>
            <person name="Swart E.C."/>
            <person name="Gosai S."/>
            <person name="Prabakaran S."/>
            <person name="Witkowska E."/>
            <person name="Larue G.E."/>
            <person name="Fisher S."/>
            <person name="Freeman R.M."/>
            <person name="Gunawardena J."/>
            <person name="Chu W."/>
            <person name="Stover N.A."/>
            <person name="Gregory B.D."/>
            <person name="Nowacki M."/>
            <person name="Derisi J."/>
            <person name="Roy S.W."/>
            <person name="Marshall W.F."/>
            <person name="Sood P."/>
        </authorList>
    </citation>
    <scope>NUCLEOTIDE SEQUENCE [LARGE SCALE GENOMIC DNA]</scope>
    <source>
        <strain evidence="3">WM001</strain>
    </source>
</reference>
<keyword evidence="2" id="KW-0732">Signal</keyword>
<evidence type="ECO:0000256" key="1">
    <source>
        <dbReference type="SAM" id="Phobius"/>
    </source>
</evidence>
<keyword evidence="1" id="KW-0812">Transmembrane</keyword>
<feature type="transmembrane region" description="Helical" evidence="1">
    <location>
        <begin position="288"/>
        <end position="309"/>
    </location>
</feature>
<keyword evidence="1" id="KW-0472">Membrane</keyword>
<dbReference type="Proteomes" id="UP000187209">
    <property type="component" value="Unassembled WGS sequence"/>
</dbReference>
<protein>
    <submittedName>
        <fullName evidence="3">Uncharacterized protein</fullName>
    </submittedName>
</protein>
<feature type="chain" id="PRO_5012729261" evidence="2">
    <location>
        <begin position="18"/>
        <end position="367"/>
    </location>
</feature>
<keyword evidence="1" id="KW-1133">Transmembrane helix</keyword>
<organism evidence="3 4">
    <name type="scientific">Stentor coeruleus</name>
    <dbReference type="NCBI Taxonomy" id="5963"/>
    <lineage>
        <taxon>Eukaryota</taxon>
        <taxon>Sar</taxon>
        <taxon>Alveolata</taxon>
        <taxon>Ciliophora</taxon>
        <taxon>Postciliodesmatophora</taxon>
        <taxon>Heterotrichea</taxon>
        <taxon>Heterotrichida</taxon>
        <taxon>Stentoridae</taxon>
        <taxon>Stentor</taxon>
    </lineage>
</organism>
<keyword evidence="4" id="KW-1185">Reference proteome</keyword>